<feature type="region of interest" description="Disordered" evidence="1">
    <location>
        <begin position="120"/>
        <end position="151"/>
    </location>
</feature>
<dbReference type="EMBL" id="AGNL01015854">
    <property type="protein sequence ID" value="EJK65418.1"/>
    <property type="molecule type" value="Genomic_DNA"/>
</dbReference>
<sequence length="360" mass="39870">MMTLLRDDAAIDSPNAAKGLDESRSTAATEENLAAHASDETDLQQPRSGSPPLITCEEDSDDIEENLAAHASDETDFPSKRGLGQVARDSLLVLPDKVNDGEEHEANPCLKDYLVPQHEHHENDADEAAGPPPPTAKEARPILQRDGSPEVAAEVAEEVVANPSKQKRNVSFGSICVRDYGMVLGDHPCTGYGPPVSSIIQDPAKVHHTSHPLLLLNPTNQVMLDWDYSEYAPLTVNDYELHRGNRRSLKEMGMNYYYRMDLLQKGGFSDAEIKQAMKAQSKEKMNRAITKAVISYQVNKVEDAVESGLRKLRRLSGSKDHWKCKEQKESIARLSREDSVRQMMMMSGSCRSLSSRSLST</sequence>
<evidence type="ECO:0000256" key="1">
    <source>
        <dbReference type="SAM" id="MobiDB-lite"/>
    </source>
</evidence>
<name>K0SGU7_THAOC</name>
<dbReference type="AlphaFoldDB" id="K0SGU7"/>
<accession>K0SGU7</accession>
<feature type="region of interest" description="Disordered" evidence="1">
    <location>
        <begin position="1"/>
        <end position="82"/>
    </location>
</feature>
<evidence type="ECO:0000313" key="2">
    <source>
        <dbReference type="EMBL" id="EJK65418.1"/>
    </source>
</evidence>
<dbReference type="Proteomes" id="UP000266841">
    <property type="component" value="Unassembled WGS sequence"/>
</dbReference>
<protein>
    <submittedName>
        <fullName evidence="2">Uncharacterized protein</fullName>
    </submittedName>
</protein>
<proteinExistence type="predicted"/>
<dbReference type="OrthoDB" id="48180at2759"/>
<organism evidence="2 3">
    <name type="scientific">Thalassiosira oceanica</name>
    <name type="common">Marine diatom</name>
    <dbReference type="NCBI Taxonomy" id="159749"/>
    <lineage>
        <taxon>Eukaryota</taxon>
        <taxon>Sar</taxon>
        <taxon>Stramenopiles</taxon>
        <taxon>Ochrophyta</taxon>
        <taxon>Bacillariophyta</taxon>
        <taxon>Coscinodiscophyceae</taxon>
        <taxon>Thalassiosirophycidae</taxon>
        <taxon>Thalassiosirales</taxon>
        <taxon>Thalassiosiraceae</taxon>
        <taxon>Thalassiosira</taxon>
    </lineage>
</organism>
<keyword evidence="3" id="KW-1185">Reference proteome</keyword>
<reference evidence="2 3" key="1">
    <citation type="journal article" date="2012" name="Genome Biol.">
        <title>Genome and low-iron response of an oceanic diatom adapted to chronic iron limitation.</title>
        <authorList>
            <person name="Lommer M."/>
            <person name="Specht M."/>
            <person name="Roy A.S."/>
            <person name="Kraemer L."/>
            <person name="Andreson R."/>
            <person name="Gutowska M.A."/>
            <person name="Wolf J."/>
            <person name="Bergner S.V."/>
            <person name="Schilhabel M.B."/>
            <person name="Klostermeier U.C."/>
            <person name="Beiko R.G."/>
            <person name="Rosenstiel P."/>
            <person name="Hippler M."/>
            <person name="Laroche J."/>
        </authorList>
    </citation>
    <scope>NUCLEOTIDE SEQUENCE [LARGE SCALE GENOMIC DNA]</scope>
    <source>
        <strain evidence="2 3">CCMP1005</strain>
    </source>
</reference>
<comment type="caution">
    <text evidence="2">The sequence shown here is derived from an EMBL/GenBank/DDBJ whole genome shotgun (WGS) entry which is preliminary data.</text>
</comment>
<evidence type="ECO:0000313" key="3">
    <source>
        <dbReference type="Proteomes" id="UP000266841"/>
    </source>
</evidence>
<dbReference type="eggNOG" id="ENOG502SUI7">
    <property type="taxonomic scope" value="Eukaryota"/>
</dbReference>
<gene>
    <name evidence="2" type="ORF">THAOC_13721</name>
</gene>
<feature type="compositionally biased region" description="Acidic residues" evidence="1">
    <location>
        <begin position="56"/>
        <end position="65"/>
    </location>
</feature>